<dbReference type="PANTHER" id="PTHR31956:SF8">
    <property type="entry name" value="ACID PHOSPHATASE PHOA (AFU_ORTHOLOGUE AFUA_1G03570)"/>
    <property type="match status" value="1"/>
</dbReference>
<evidence type="ECO:0000313" key="5">
    <source>
        <dbReference type="Proteomes" id="UP000245754"/>
    </source>
</evidence>
<evidence type="ECO:0000256" key="1">
    <source>
        <dbReference type="ARBA" id="ARBA00022801"/>
    </source>
</evidence>
<dbReference type="GO" id="GO:0009395">
    <property type="term" value="P:phospholipid catabolic process"/>
    <property type="evidence" value="ECO:0007669"/>
    <property type="project" value="TreeGrafter"/>
</dbReference>
<comment type="caution">
    <text evidence="4">The sequence shown here is derived from an EMBL/GenBank/DDBJ whole genome shotgun (WGS) entry which is preliminary data.</text>
</comment>
<dbReference type="RefSeq" id="WP_109583547.1">
    <property type="nucleotide sequence ID" value="NZ_QGGT01000002.1"/>
</dbReference>
<protein>
    <submittedName>
        <fullName evidence="4">Phosphoesterase family protein</fullName>
    </submittedName>
</protein>
<gene>
    <name evidence="4" type="ORF">C7419_102777</name>
</gene>
<feature type="signal peptide" evidence="3">
    <location>
        <begin position="1"/>
        <end position="34"/>
    </location>
</feature>
<feature type="compositionally biased region" description="Low complexity" evidence="2">
    <location>
        <begin position="738"/>
        <end position="747"/>
    </location>
</feature>
<sequence length="759" mass="79540">MHKNTPYRHLAPFPKPHSAAIGALTALTALSAAALLTACGGDDSSASNGTSGTTTPASVTVQGSVVGTAMKNPTGAAASSASGVDYAKSTTGDDVDQKPTAIAYGNATVCADVNGNGVCDQGEASTTTAADGTFKLTVPQSVTGTSLVATVSTNSTFADPNQSGTSANVAKKMVLRSAPDQSLNGANVVISPLTTEVVRLMQSEKLAYADATARLAGRLSFNNDTAQSTDVTVKPTDVVANAGSVADANAKKALLTEANALANRFALASTMLDRGYASDAKTDPVTTLAAAQDAAFNPEGIPRYDHLFVVIFENHSNQTIDNPSYPNLYRYLNQEGNKAANYFSTGNPSEPNYISLASADDWGVSDDSPWNCLPTGNTADAPTDTFVPLSACTNTAIHNLKNRRNLFTATYKAGLSTRVYSESMDPGQDPRKDGAGNSTIMGANTSNGTNTLEPMIGGLYKTKHHPAVNFDDVRNRPDFFKNLARSVGGGQWDSAIDAYAKTNNITWNTHQFEDDLKSGDVGALNYIVPDQCDDMHATGSAVANCTGGTAIISRGDLYAKYLVEKIQASPVWKNTNKRSAIVMIFDEGTSFFGSSSCCGWNVGGLQSSGVPLGESNTTPVPTYSKSNRGDGPTIFSVLTNQPNAPKKVVDSDSYSHFSFVRTMQDMFALADPGVNTSYMNRSKYTEKFIADNLANLAEYSGSGDTHFDAVRPMNHTYVMKAGDRVSGGATAGSGGSGSFNNGNVASGPDSTQTNIFALR</sequence>
<dbReference type="InterPro" id="IPR007312">
    <property type="entry name" value="Phosphoesterase"/>
</dbReference>
<feature type="compositionally biased region" description="Polar residues" evidence="2">
    <location>
        <begin position="436"/>
        <end position="448"/>
    </location>
</feature>
<dbReference type="PANTHER" id="PTHR31956">
    <property type="entry name" value="NON-SPECIFIC PHOSPHOLIPASE C4-RELATED"/>
    <property type="match status" value="1"/>
</dbReference>
<accession>A0A316EWF9</accession>
<evidence type="ECO:0000256" key="2">
    <source>
        <dbReference type="SAM" id="MobiDB-lite"/>
    </source>
</evidence>
<feature type="region of interest" description="Disordered" evidence="2">
    <location>
        <begin position="729"/>
        <end position="751"/>
    </location>
</feature>
<evidence type="ECO:0000313" key="4">
    <source>
        <dbReference type="EMBL" id="PWK35499.1"/>
    </source>
</evidence>
<dbReference type="Pfam" id="PF04185">
    <property type="entry name" value="Phosphoesterase"/>
    <property type="match status" value="1"/>
</dbReference>
<evidence type="ECO:0000256" key="3">
    <source>
        <dbReference type="SAM" id="SignalP"/>
    </source>
</evidence>
<dbReference type="AlphaFoldDB" id="A0A316EWF9"/>
<feature type="chain" id="PRO_5016263624" evidence="3">
    <location>
        <begin position="35"/>
        <end position="759"/>
    </location>
</feature>
<proteinExistence type="predicted"/>
<name>A0A316EWF9_9BURK</name>
<dbReference type="InterPro" id="IPR017850">
    <property type="entry name" value="Alkaline_phosphatase_core_sf"/>
</dbReference>
<keyword evidence="5" id="KW-1185">Reference proteome</keyword>
<dbReference type="GO" id="GO:0016788">
    <property type="term" value="F:hydrolase activity, acting on ester bonds"/>
    <property type="evidence" value="ECO:0007669"/>
    <property type="project" value="InterPro"/>
</dbReference>
<keyword evidence="1" id="KW-0378">Hydrolase</keyword>
<reference evidence="4 5" key="1">
    <citation type="submission" date="2018-05" db="EMBL/GenBank/DDBJ databases">
        <title>Genomic Encyclopedia of Type Strains, Phase IV (KMG-V): Genome sequencing to study the core and pangenomes of soil and plant-associated prokaryotes.</title>
        <authorList>
            <person name="Whitman W."/>
        </authorList>
    </citation>
    <scope>NUCLEOTIDE SEQUENCE [LARGE SCALE GENOMIC DNA]</scope>
    <source>
        <strain evidence="4 5">SLV-132</strain>
    </source>
</reference>
<organism evidence="4 5">
    <name type="scientific">Cupriavidus plantarum</name>
    <dbReference type="NCBI Taxonomy" id="942865"/>
    <lineage>
        <taxon>Bacteria</taxon>
        <taxon>Pseudomonadati</taxon>
        <taxon>Pseudomonadota</taxon>
        <taxon>Betaproteobacteria</taxon>
        <taxon>Burkholderiales</taxon>
        <taxon>Burkholderiaceae</taxon>
        <taxon>Cupriavidus</taxon>
    </lineage>
</organism>
<dbReference type="Gene3D" id="3.40.720.10">
    <property type="entry name" value="Alkaline Phosphatase, subunit A"/>
    <property type="match status" value="1"/>
</dbReference>
<feature type="region of interest" description="Disordered" evidence="2">
    <location>
        <begin position="74"/>
        <end position="98"/>
    </location>
</feature>
<dbReference type="Proteomes" id="UP000245754">
    <property type="component" value="Unassembled WGS sequence"/>
</dbReference>
<feature type="compositionally biased region" description="Polar residues" evidence="2">
    <location>
        <begin position="77"/>
        <end position="92"/>
    </location>
</feature>
<keyword evidence="3" id="KW-0732">Signal</keyword>
<dbReference type="EMBL" id="QGGT01000002">
    <property type="protein sequence ID" value="PWK35499.1"/>
    <property type="molecule type" value="Genomic_DNA"/>
</dbReference>
<feature type="region of interest" description="Disordered" evidence="2">
    <location>
        <begin position="421"/>
        <end position="448"/>
    </location>
</feature>